<feature type="region of interest" description="Disordered" evidence="7">
    <location>
        <begin position="29"/>
        <end position="51"/>
    </location>
</feature>
<evidence type="ECO:0000313" key="13">
    <source>
        <dbReference type="EMBL" id="EIC20429.1"/>
    </source>
</evidence>
<evidence type="ECO:0000256" key="2">
    <source>
        <dbReference type="ARBA" id="ARBA00008017"/>
    </source>
</evidence>
<evidence type="ECO:0000256" key="1">
    <source>
        <dbReference type="ARBA" id="ARBA00004651"/>
    </source>
</evidence>
<feature type="transmembrane region" description="Helical" evidence="8">
    <location>
        <begin position="359"/>
        <end position="379"/>
    </location>
</feature>
<keyword evidence="9" id="KW-0732">Signal</keyword>
<comment type="similarity">
    <text evidence="2">Belongs to the MscS (TC 1.A.23) family.</text>
</comment>
<dbReference type="GO" id="GO:0005886">
    <property type="term" value="C:plasma membrane"/>
    <property type="evidence" value="ECO:0007669"/>
    <property type="project" value="UniProtKB-SubCell"/>
</dbReference>
<dbReference type="HOGENOM" id="CLU_015233_1_1_6"/>
<feature type="signal peptide" evidence="9">
    <location>
        <begin position="1"/>
        <end position="23"/>
    </location>
</feature>
<dbReference type="Gene3D" id="2.30.30.60">
    <property type="match status" value="1"/>
</dbReference>
<dbReference type="Pfam" id="PF21082">
    <property type="entry name" value="MS_channel_3rd"/>
    <property type="match status" value="1"/>
</dbReference>
<feature type="transmembrane region" description="Helical" evidence="8">
    <location>
        <begin position="332"/>
        <end position="353"/>
    </location>
</feature>
<dbReference type="Gene3D" id="3.30.70.100">
    <property type="match status" value="1"/>
</dbReference>
<evidence type="ECO:0000256" key="5">
    <source>
        <dbReference type="ARBA" id="ARBA00022989"/>
    </source>
</evidence>
<name>H8Z522_9GAMM</name>
<dbReference type="GO" id="GO:0008381">
    <property type="term" value="F:mechanosensitive monoatomic ion channel activity"/>
    <property type="evidence" value="ECO:0007669"/>
    <property type="project" value="UniProtKB-ARBA"/>
</dbReference>
<feature type="transmembrane region" description="Helical" evidence="8">
    <location>
        <begin position="215"/>
        <end position="238"/>
    </location>
</feature>
<dbReference type="AlphaFoldDB" id="H8Z522"/>
<keyword evidence="4 8" id="KW-0812">Transmembrane</keyword>
<sequence length="595" mass="66049">MSKFLPLALILAVLFLSMDAAWAEAAASAESAETPDKVTEPSPPQGLGNPRATWSTLQTAIQEIQQGQEEEIETVISTLDLSEINLLVRKERGKDLAWQLIDLLGLLPDPPSAEKLSDAPDSEPVIIYQTEAGRIRLSRSAGNAWLFDPTTLEQIPPLRDELDQIAEAVPPASESQPVSQALAPKPDRSHLPWQIRFRHSLPAPMRHTSFVLENWIWLALLGLILLGLVMDKLASLLLRSLVRIGKRRTAFAEIKSVSDDILRPWGLMAMALVWWAGINLLSLPEGALLVLLVAVKFLASLSGVWAAFRLVDVTGAYLSYRAALTETKLDDALVPLVPRTLKIFVAVIGLVFIADNLKIDVSSLLAGLGLGGLAFALAAKDMVQNLFGSLTVLLDRTFLVGDWILVGEIEGTVESIGFRSTRIRTFYNSLVTVPNSRFITAEVDNMGLRRYRRYSTKLGITYDTPPERIEAFCEGLRELVRQHPYMRKDYFHIYLNHFGNSSLEVLVYVFWQTPDWSTELRERHRFLLDVLRVGKELGVEFAFPTQTLYLKSSDQNAPLPELELSAAEQRGRDAAREIVTKTTGLGAKPSPVVIG</sequence>
<dbReference type="Gene3D" id="1.10.287.1260">
    <property type="match status" value="1"/>
</dbReference>
<dbReference type="InterPro" id="IPR010920">
    <property type="entry name" value="LSM_dom_sf"/>
</dbReference>
<evidence type="ECO:0000256" key="6">
    <source>
        <dbReference type="ARBA" id="ARBA00023136"/>
    </source>
</evidence>
<dbReference type="EMBL" id="JH603170">
    <property type="protein sequence ID" value="EIC20429.1"/>
    <property type="molecule type" value="Genomic_DNA"/>
</dbReference>
<dbReference type="RefSeq" id="WP_009150832.1">
    <property type="nucleotide sequence ID" value="NZ_CP121471.1"/>
</dbReference>
<feature type="chain" id="PRO_5003617677" evidence="9">
    <location>
        <begin position="24"/>
        <end position="595"/>
    </location>
</feature>
<dbReference type="InterPro" id="IPR011014">
    <property type="entry name" value="MscS_channel_TM-2"/>
</dbReference>
<keyword evidence="14" id="KW-1185">Reference proteome</keyword>
<accession>H8Z522</accession>
<keyword evidence="3" id="KW-1003">Cell membrane</keyword>
<evidence type="ECO:0000256" key="3">
    <source>
        <dbReference type="ARBA" id="ARBA00022475"/>
    </source>
</evidence>
<evidence type="ECO:0000259" key="11">
    <source>
        <dbReference type="Pfam" id="PF21082"/>
    </source>
</evidence>
<dbReference type="Proteomes" id="UP000002964">
    <property type="component" value="Unassembled WGS sequence"/>
</dbReference>
<evidence type="ECO:0000256" key="8">
    <source>
        <dbReference type="SAM" id="Phobius"/>
    </source>
</evidence>
<dbReference type="SUPFAM" id="SSF82861">
    <property type="entry name" value="Mechanosensitive channel protein MscS (YggB), transmembrane region"/>
    <property type="match status" value="1"/>
</dbReference>
<dbReference type="InterPro" id="IPR006685">
    <property type="entry name" value="MscS_channel_2nd"/>
</dbReference>
<evidence type="ECO:0000259" key="12">
    <source>
        <dbReference type="Pfam" id="PF21088"/>
    </source>
</evidence>
<dbReference type="PANTHER" id="PTHR43634:SF2">
    <property type="entry name" value="LOW CONDUCTANCE MECHANOSENSITIVE CHANNEL YNAI"/>
    <property type="match status" value="1"/>
</dbReference>
<feature type="domain" description="Mechanosensitive ion channel MscS C-terminal" evidence="11">
    <location>
        <begin position="458"/>
        <end position="539"/>
    </location>
</feature>
<organism evidence="13 14">
    <name type="scientific">Thiorhodovibrio frisius</name>
    <dbReference type="NCBI Taxonomy" id="631362"/>
    <lineage>
        <taxon>Bacteria</taxon>
        <taxon>Pseudomonadati</taxon>
        <taxon>Pseudomonadota</taxon>
        <taxon>Gammaproteobacteria</taxon>
        <taxon>Chromatiales</taxon>
        <taxon>Chromatiaceae</taxon>
        <taxon>Thiorhodovibrio</taxon>
    </lineage>
</organism>
<evidence type="ECO:0000313" key="14">
    <source>
        <dbReference type="Proteomes" id="UP000002964"/>
    </source>
</evidence>
<dbReference type="InterPro" id="IPR045042">
    <property type="entry name" value="YnaI-like"/>
</dbReference>
<dbReference type="PANTHER" id="PTHR43634">
    <property type="entry name" value="OW CONDUCTANCE MECHANOSENSITIVE CHANNEL"/>
    <property type="match status" value="1"/>
</dbReference>
<dbReference type="OrthoDB" id="9775207at2"/>
<keyword evidence="5 8" id="KW-1133">Transmembrane helix</keyword>
<reference evidence="13 14" key="2">
    <citation type="submission" date="2011-11" db="EMBL/GenBank/DDBJ databases">
        <authorList>
            <consortium name="US DOE Joint Genome Institute"/>
            <person name="Lucas S."/>
            <person name="Han J."/>
            <person name="Lapidus A."/>
            <person name="Cheng J.-F."/>
            <person name="Goodwin L."/>
            <person name="Pitluck S."/>
            <person name="Peters L."/>
            <person name="Ovchinnikova G."/>
            <person name="Zhang X."/>
            <person name="Detter J.C."/>
            <person name="Han C."/>
            <person name="Tapia R."/>
            <person name="Land M."/>
            <person name="Hauser L."/>
            <person name="Kyrpides N."/>
            <person name="Ivanova N."/>
            <person name="Pagani I."/>
            <person name="Vogl K."/>
            <person name="Liu Z."/>
            <person name="Overmann J."/>
            <person name="Frigaard N.-U."/>
            <person name="Bryant D."/>
            <person name="Woyke T."/>
        </authorList>
    </citation>
    <scope>NUCLEOTIDE SEQUENCE [LARGE SCALE GENOMIC DNA]</scope>
    <source>
        <strain evidence="13 14">970</strain>
    </source>
</reference>
<evidence type="ECO:0000259" key="10">
    <source>
        <dbReference type="Pfam" id="PF00924"/>
    </source>
</evidence>
<dbReference type="Pfam" id="PF21088">
    <property type="entry name" value="MS_channel_1st"/>
    <property type="match status" value="1"/>
</dbReference>
<dbReference type="InterPro" id="IPR049278">
    <property type="entry name" value="MS_channel_C"/>
</dbReference>
<reference evidence="14" key="1">
    <citation type="submission" date="2011-06" db="EMBL/GenBank/DDBJ databases">
        <authorList>
            <consortium name="US DOE Joint Genome Institute (JGI-PGF)"/>
            <person name="Lucas S."/>
            <person name="Han J."/>
            <person name="Lapidus A."/>
            <person name="Cheng J.-F."/>
            <person name="Goodwin L."/>
            <person name="Pitluck S."/>
            <person name="Peters L."/>
            <person name="Land M.L."/>
            <person name="Hauser L."/>
            <person name="Vogl K."/>
            <person name="Liu Z."/>
            <person name="Overmann J."/>
            <person name="Frigaard N.-U."/>
            <person name="Bryant D.A."/>
            <person name="Woyke T.J."/>
        </authorList>
    </citation>
    <scope>NUCLEOTIDE SEQUENCE [LARGE SCALE GENOMIC DNA]</scope>
    <source>
        <strain evidence="14">970</strain>
    </source>
</reference>
<gene>
    <name evidence="13" type="ORF">Thi970DRAFT_04064</name>
</gene>
<dbReference type="InterPro" id="IPR049142">
    <property type="entry name" value="MS_channel_1st"/>
</dbReference>
<dbReference type="SUPFAM" id="SSF82689">
    <property type="entry name" value="Mechanosensitive channel protein MscS (YggB), C-terminal domain"/>
    <property type="match status" value="1"/>
</dbReference>
<proteinExistence type="inferred from homology"/>
<dbReference type="Pfam" id="PF00924">
    <property type="entry name" value="MS_channel_2nd"/>
    <property type="match status" value="1"/>
</dbReference>
<keyword evidence="6 8" id="KW-0472">Membrane</keyword>
<feature type="domain" description="Mechanosensitive ion channel transmembrane helices 2/3" evidence="12">
    <location>
        <begin position="341"/>
        <end position="380"/>
    </location>
</feature>
<dbReference type="InterPro" id="IPR023408">
    <property type="entry name" value="MscS_beta-dom_sf"/>
</dbReference>
<dbReference type="InterPro" id="IPR011066">
    <property type="entry name" value="MscS_channel_C_sf"/>
</dbReference>
<comment type="subcellular location">
    <subcellularLocation>
        <location evidence="1">Cell membrane</location>
        <topology evidence="1">Multi-pass membrane protein</topology>
    </subcellularLocation>
</comment>
<evidence type="ECO:0000256" key="4">
    <source>
        <dbReference type="ARBA" id="ARBA00022692"/>
    </source>
</evidence>
<protein>
    <submittedName>
        <fullName evidence="13">Small-conductance mechanosensitive channel</fullName>
    </submittedName>
</protein>
<feature type="domain" description="Mechanosensitive ion channel MscS" evidence="10">
    <location>
        <begin position="381"/>
        <end position="446"/>
    </location>
</feature>
<dbReference type="SUPFAM" id="SSF50182">
    <property type="entry name" value="Sm-like ribonucleoproteins"/>
    <property type="match status" value="1"/>
</dbReference>
<dbReference type="eggNOG" id="COG0668">
    <property type="taxonomic scope" value="Bacteria"/>
</dbReference>
<evidence type="ECO:0000256" key="9">
    <source>
        <dbReference type="SAM" id="SignalP"/>
    </source>
</evidence>
<evidence type="ECO:0000256" key="7">
    <source>
        <dbReference type="SAM" id="MobiDB-lite"/>
    </source>
</evidence>